<dbReference type="RefSeq" id="WP_146690774.1">
    <property type="nucleotide sequence ID" value="NZ_LT629750.1"/>
</dbReference>
<dbReference type="SUPFAM" id="SSF89796">
    <property type="entry name" value="CoA-transferase family III (CaiB/BaiF)"/>
    <property type="match status" value="1"/>
</dbReference>
<evidence type="ECO:0000256" key="1">
    <source>
        <dbReference type="ARBA" id="ARBA00022679"/>
    </source>
</evidence>
<dbReference type="GO" id="GO:0008410">
    <property type="term" value="F:CoA-transferase activity"/>
    <property type="evidence" value="ECO:0007669"/>
    <property type="project" value="TreeGrafter"/>
</dbReference>
<dbReference type="InterPro" id="IPR003673">
    <property type="entry name" value="CoA-Trfase_fam_III"/>
</dbReference>
<organism evidence="2 3">
    <name type="scientific">Bradyrhizobium canariense</name>
    <dbReference type="NCBI Taxonomy" id="255045"/>
    <lineage>
        <taxon>Bacteria</taxon>
        <taxon>Pseudomonadati</taxon>
        <taxon>Pseudomonadota</taxon>
        <taxon>Alphaproteobacteria</taxon>
        <taxon>Hyphomicrobiales</taxon>
        <taxon>Nitrobacteraceae</taxon>
        <taxon>Bradyrhizobium</taxon>
    </lineage>
</organism>
<dbReference type="InterPro" id="IPR023606">
    <property type="entry name" value="CoA-Trfase_III_dom_1_sf"/>
</dbReference>
<keyword evidence="1 2" id="KW-0808">Transferase</keyword>
<protein>
    <submittedName>
        <fullName evidence="2">Crotonobetainyl-CoA:carnitine CoA-transferase CaiB</fullName>
    </submittedName>
</protein>
<dbReference type="Gene3D" id="3.30.1540.10">
    <property type="entry name" value="formyl-coa transferase, domain 3"/>
    <property type="match status" value="1"/>
</dbReference>
<proteinExistence type="predicted"/>
<evidence type="ECO:0000313" key="3">
    <source>
        <dbReference type="Proteomes" id="UP000243904"/>
    </source>
</evidence>
<evidence type="ECO:0000313" key="2">
    <source>
        <dbReference type="EMBL" id="SDT59305.1"/>
    </source>
</evidence>
<dbReference type="PANTHER" id="PTHR48207">
    <property type="entry name" value="SUCCINATE--HYDROXYMETHYLGLUTARATE COA-TRANSFERASE"/>
    <property type="match status" value="1"/>
</dbReference>
<reference evidence="3" key="1">
    <citation type="submission" date="2016-10" db="EMBL/GenBank/DDBJ databases">
        <authorList>
            <person name="Varghese N."/>
            <person name="Submissions S."/>
        </authorList>
    </citation>
    <scope>NUCLEOTIDE SEQUENCE [LARGE SCALE GENOMIC DNA]</scope>
    <source>
        <strain evidence="3">GAS369</strain>
    </source>
</reference>
<dbReference type="Proteomes" id="UP000243904">
    <property type="component" value="Chromosome I"/>
</dbReference>
<dbReference type="InterPro" id="IPR044855">
    <property type="entry name" value="CoA-Trfase_III_dom3_sf"/>
</dbReference>
<dbReference type="AlphaFoldDB" id="A0A1H2BLY5"/>
<dbReference type="EMBL" id="LT629750">
    <property type="protein sequence ID" value="SDT59305.1"/>
    <property type="molecule type" value="Genomic_DNA"/>
</dbReference>
<dbReference type="Pfam" id="PF02515">
    <property type="entry name" value="CoA_transf_3"/>
    <property type="match status" value="1"/>
</dbReference>
<keyword evidence="3" id="KW-1185">Reference proteome</keyword>
<gene>
    <name evidence="2" type="ORF">SAMN05444158_7332</name>
</gene>
<accession>A0A1H2BLY5</accession>
<sequence length="394" mass="42933">MLPLQGIRVLDLSRLLAGPFSTTILGDLGADILKVEALPKGDLYREAAPFHGGESVSFLAVNRNKRSIGIDFRKEGGLDLVREMADKADVVVENFKPGTMEKMGLSYETLSARNPRLIYASVSGFGRTGPYGHLPGVDQIAQGMSGFMSITGQIETGPTRVGVPIGDLVAGMWTAIGVQSAIIARNSTGRGQRVDTSLLGGLIGLLSVQGQRYLSVGEVPEVAGNHHPVSSPYGVFHGSDGPFNFSASTQAMWVKLCKHIGMEWLLSDERFTNSSLRRDNRVELERIIDERLKQRPRDEWIKEFRELGMPAGPIYNLAEVFADPHVASTGMVETIDHPTIGALRQLASPLKLECFAEGSVRRPPPRLGEHTQEVLSELGFDPARIDRLMHSGVL</sequence>
<dbReference type="InterPro" id="IPR050483">
    <property type="entry name" value="CoA-transferase_III_domain"/>
</dbReference>
<dbReference type="Gene3D" id="3.40.50.10540">
    <property type="entry name" value="Crotonobetainyl-coa:carnitine coa-transferase, domain 1"/>
    <property type="match status" value="1"/>
</dbReference>
<dbReference type="PANTHER" id="PTHR48207:SF3">
    <property type="entry name" value="SUCCINATE--HYDROXYMETHYLGLUTARATE COA-TRANSFERASE"/>
    <property type="match status" value="1"/>
</dbReference>
<name>A0A1H2BLY5_9BRAD</name>